<evidence type="ECO:0000256" key="1">
    <source>
        <dbReference type="SAM" id="MobiDB-lite"/>
    </source>
</evidence>
<reference evidence="2 3" key="1">
    <citation type="submission" date="2015-04" db="EMBL/GenBank/DDBJ databases">
        <authorList>
            <person name="Syromyatnikov M.Y."/>
            <person name="Popov V.N."/>
        </authorList>
    </citation>
    <scope>NUCLEOTIDE SEQUENCE [LARGE SCALE GENOMIC DNA]</scope>
</reference>
<sequence>MMTNCIICKKAANDLTFHDKSHPYFKLVLTKVLRKHGKIPRLRELLTCHKCSKKLTKNVKPQNEQNSLSFLLDTPELLLQNTPQSQPELLLLNSQSQNSQQSQPTVQQSASQIASSEELGQNMAPDDAASESVSINFNSNSLEANVLPPNFEDSINSSSSSEHLSIVIEDINQNRSHSNSAAPRRVQIAGTAGRNTRPVKKNLGG</sequence>
<evidence type="ECO:0000313" key="3">
    <source>
        <dbReference type="Proteomes" id="UP000183832"/>
    </source>
</evidence>
<dbReference type="Proteomes" id="UP000183832">
    <property type="component" value="Unassembled WGS sequence"/>
</dbReference>
<dbReference type="EMBL" id="CVRI01000039">
    <property type="protein sequence ID" value="CRK94567.1"/>
    <property type="molecule type" value="Genomic_DNA"/>
</dbReference>
<accession>A0A1J1I2J7</accession>
<feature type="region of interest" description="Disordered" evidence="1">
    <location>
        <begin position="94"/>
        <end position="129"/>
    </location>
</feature>
<organism evidence="2 3">
    <name type="scientific">Clunio marinus</name>
    <dbReference type="NCBI Taxonomy" id="568069"/>
    <lineage>
        <taxon>Eukaryota</taxon>
        <taxon>Metazoa</taxon>
        <taxon>Ecdysozoa</taxon>
        <taxon>Arthropoda</taxon>
        <taxon>Hexapoda</taxon>
        <taxon>Insecta</taxon>
        <taxon>Pterygota</taxon>
        <taxon>Neoptera</taxon>
        <taxon>Endopterygota</taxon>
        <taxon>Diptera</taxon>
        <taxon>Nematocera</taxon>
        <taxon>Chironomoidea</taxon>
        <taxon>Chironomidae</taxon>
        <taxon>Clunio</taxon>
    </lineage>
</organism>
<feature type="region of interest" description="Disordered" evidence="1">
    <location>
        <begin position="173"/>
        <end position="205"/>
    </location>
</feature>
<feature type="compositionally biased region" description="Low complexity" evidence="1">
    <location>
        <begin position="94"/>
        <end position="116"/>
    </location>
</feature>
<dbReference type="AlphaFoldDB" id="A0A1J1I2J7"/>
<keyword evidence="3" id="KW-1185">Reference proteome</keyword>
<name>A0A1J1I2J7_9DIPT</name>
<protein>
    <submittedName>
        <fullName evidence="2">CLUMA_CG008068, isoform A</fullName>
    </submittedName>
</protein>
<evidence type="ECO:0000313" key="2">
    <source>
        <dbReference type="EMBL" id="CRK94567.1"/>
    </source>
</evidence>
<gene>
    <name evidence="2" type="ORF">CLUMA_CG008068</name>
</gene>
<proteinExistence type="predicted"/>